<dbReference type="InterPro" id="IPR036640">
    <property type="entry name" value="ABC1_TM_sf"/>
</dbReference>
<dbReference type="Proteomes" id="UP000235723">
    <property type="component" value="Unassembled WGS sequence"/>
</dbReference>
<dbReference type="InterPro" id="IPR005074">
    <property type="entry name" value="Peptidase_C39"/>
</dbReference>
<feature type="domain" description="ABC transporter" evidence="13">
    <location>
        <begin position="474"/>
        <end position="706"/>
    </location>
</feature>
<dbReference type="GO" id="GO:0005886">
    <property type="term" value="C:plasma membrane"/>
    <property type="evidence" value="ECO:0007669"/>
    <property type="project" value="UniProtKB-SubCell"/>
</dbReference>
<dbReference type="PANTHER" id="PTHR24221">
    <property type="entry name" value="ATP-BINDING CASSETTE SUB-FAMILY B"/>
    <property type="match status" value="1"/>
</dbReference>
<dbReference type="GO" id="GO:0043213">
    <property type="term" value="P:bacteriocin transport"/>
    <property type="evidence" value="ECO:0007669"/>
    <property type="project" value="UniProtKB-KW"/>
</dbReference>
<evidence type="ECO:0000313" key="16">
    <source>
        <dbReference type="EMBL" id="OXZ27237.1"/>
    </source>
</evidence>
<organism evidence="16 18">
    <name type="scientific">Finegoldia magna</name>
    <name type="common">Peptostreptococcus magnus</name>
    <dbReference type="NCBI Taxonomy" id="1260"/>
    <lineage>
        <taxon>Bacteria</taxon>
        <taxon>Bacillati</taxon>
        <taxon>Bacillota</taxon>
        <taxon>Tissierellia</taxon>
        <taxon>Tissierellales</taxon>
        <taxon>Peptoniphilaceae</taxon>
        <taxon>Finegoldia</taxon>
    </lineage>
</organism>
<keyword evidence="4 12" id="KW-0812">Transmembrane</keyword>
<evidence type="ECO:0000256" key="7">
    <source>
        <dbReference type="ARBA" id="ARBA00022840"/>
    </source>
</evidence>
<dbReference type="InterPro" id="IPR027417">
    <property type="entry name" value="P-loop_NTPase"/>
</dbReference>
<dbReference type="SUPFAM" id="SSF52540">
    <property type="entry name" value="P-loop containing nucleoside triphosphate hydrolases"/>
    <property type="match status" value="1"/>
</dbReference>
<evidence type="ECO:0000256" key="10">
    <source>
        <dbReference type="ARBA" id="ARBA00023136"/>
    </source>
</evidence>
<evidence type="ECO:0000256" key="8">
    <source>
        <dbReference type="ARBA" id="ARBA00022927"/>
    </source>
</evidence>
<dbReference type="EMBL" id="PNHD01000004">
    <property type="protein sequence ID" value="PMC60263.1"/>
    <property type="molecule type" value="Genomic_DNA"/>
</dbReference>
<dbReference type="SMART" id="SM00382">
    <property type="entry name" value="AAA"/>
    <property type="match status" value="1"/>
</dbReference>
<dbReference type="InterPro" id="IPR017871">
    <property type="entry name" value="ABC_transporter-like_CS"/>
</dbReference>
<evidence type="ECO:0000259" key="15">
    <source>
        <dbReference type="PROSITE" id="PS50990"/>
    </source>
</evidence>
<keyword evidence="6" id="KW-0378">Hydrolase</keyword>
<keyword evidence="11" id="KW-0080">Bacteriocin transport</keyword>
<dbReference type="Proteomes" id="UP000215413">
    <property type="component" value="Unassembled WGS sequence"/>
</dbReference>
<dbReference type="Pfam" id="PF00664">
    <property type="entry name" value="ABC_membrane"/>
    <property type="match status" value="1"/>
</dbReference>
<proteinExistence type="predicted"/>
<feature type="transmembrane region" description="Helical" evidence="12">
    <location>
        <begin position="384"/>
        <end position="406"/>
    </location>
</feature>
<keyword evidence="8" id="KW-0653">Protein transport</keyword>
<dbReference type="Gene3D" id="1.20.1560.10">
    <property type="entry name" value="ABC transporter type 1, transmembrane domain"/>
    <property type="match status" value="1"/>
</dbReference>
<reference evidence="16" key="1">
    <citation type="journal article" date="2017" name="J. Clin. Microbiol.">
        <title>Finegoldia magna Isolated from Orthopedic Joint Implant-Associated Infections.</title>
        <authorList>
            <person name="Soderquist B."/>
            <person name="Bjorklund S."/>
            <person name="Hellmark B."/>
            <person name="Jensen A."/>
            <person name="Bruggemann H."/>
        </authorList>
    </citation>
    <scope>NUCLEOTIDE SEQUENCE</scope>
    <source>
        <strain evidence="16">CCUG 54800</strain>
    </source>
</reference>
<evidence type="ECO:0000313" key="18">
    <source>
        <dbReference type="Proteomes" id="UP000215413"/>
    </source>
</evidence>
<comment type="caution">
    <text evidence="16">The sequence shown here is derived from an EMBL/GenBank/DDBJ whole genome shotgun (WGS) entry which is preliminary data.</text>
</comment>
<evidence type="ECO:0000256" key="9">
    <source>
        <dbReference type="ARBA" id="ARBA00022989"/>
    </source>
</evidence>
<feature type="domain" description="ABC transmembrane type-1" evidence="14">
    <location>
        <begin position="163"/>
        <end position="444"/>
    </location>
</feature>
<sequence length="717" mass="82728">MKTKYKIPFIEQHQKTECGLCCVAMLASYYKHEVTVRELRREIETGRDGSSFIQLIELLEGMKFNVKAYKIPNKTENVKFIKSKSIALWKSKHFIVIESINKKNILVVDPEIGRISYTYDEFMDGFSGYLISVRSTEQVEKRRVKIDYSFMKNILYSHKKHFLLLLFFTSLMYLVTFILPIAIKDIINTLQDKREIYNLKELVSIVLILAISYYLILILQNNSAIRLRASIDNHLNVSTISKLFKLPYKFYSNRSKGDIIYSLNGLPRIRELFANKVIMGFLDIGMLLCISGYLIYYDISIFLVSIILFTLNLFVLFISKQKLEQNNIMVSIQQNLVQNKQMETIYSMMGIKMEGFEDDIYKQWEDQFNKYIYRYIKSEKFSNYINSLLQTITFISPFIVLVATIVKFSEGKMTIGMVIAIYSFSGIFFSKTDSVFNTIVSIINSKVFISRINDILAEEDEKIGYVNHDLTGNITLSNVSFSYVKNGQEILKNINMEVEAGKKIAIVGTSGSGKSTISKLLVGLYQPSTGEIMYDGISENDINLQYIRKQIGIVPQDMTLFNKTIKENIVNGLQFTMEDVIEACKLTNIHDEIMNMPMKYNTLVSEMGMNLSGGQRQRIVLARALLKKPKVILLDEATSYLDNINEKKIMDEFKKNKITIIVIAHRLSTIIDSDCIYVFDEGEVREFGKHDQLMNRNGGIYKKMYESIKGEKNVIRN</sequence>
<evidence type="ECO:0000256" key="5">
    <source>
        <dbReference type="ARBA" id="ARBA00022741"/>
    </source>
</evidence>
<evidence type="ECO:0000259" key="14">
    <source>
        <dbReference type="PROSITE" id="PS50929"/>
    </source>
</evidence>
<evidence type="ECO:0000256" key="6">
    <source>
        <dbReference type="ARBA" id="ARBA00022807"/>
    </source>
</evidence>
<keyword evidence="6" id="KW-0788">Thiol protease</keyword>
<feature type="transmembrane region" description="Helical" evidence="12">
    <location>
        <begin position="162"/>
        <end position="182"/>
    </location>
</feature>
<gene>
    <name evidence="16" type="ORF">B9N49_05335</name>
    <name evidence="17" type="ORF">CJ208_04080</name>
</gene>
<protein>
    <submittedName>
        <fullName evidence="16">Lantibiotic transporter</fullName>
    </submittedName>
    <submittedName>
        <fullName evidence="17">Peptidase domain-containing ABC transporter</fullName>
    </submittedName>
</protein>
<dbReference type="InterPro" id="IPR011527">
    <property type="entry name" value="ABC1_TM_dom"/>
</dbReference>
<evidence type="ECO:0000259" key="13">
    <source>
        <dbReference type="PROSITE" id="PS50893"/>
    </source>
</evidence>
<dbReference type="PROSITE" id="PS00211">
    <property type="entry name" value="ABC_TRANSPORTER_1"/>
    <property type="match status" value="1"/>
</dbReference>
<keyword evidence="3" id="KW-1003">Cell membrane</keyword>
<dbReference type="PANTHER" id="PTHR24221:SF654">
    <property type="entry name" value="ATP-BINDING CASSETTE SUB-FAMILY B MEMBER 6"/>
    <property type="match status" value="1"/>
</dbReference>
<dbReference type="AlphaFoldDB" id="A0A233V4B8"/>
<dbReference type="FunFam" id="3.40.50.300:FF:000299">
    <property type="entry name" value="ABC transporter ATP-binding protein/permease"/>
    <property type="match status" value="1"/>
</dbReference>
<keyword evidence="5" id="KW-0547">Nucleotide-binding</keyword>
<evidence type="ECO:0000256" key="2">
    <source>
        <dbReference type="ARBA" id="ARBA00022448"/>
    </source>
</evidence>
<keyword evidence="7" id="KW-0067">ATP-binding</keyword>
<dbReference type="PROSITE" id="PS50893">
    <property type="entry name" value="ABC_TRANSPORTER_2"/>
    <property type="match status" value="1"/>
</dbReference>
<name>A0A233V4B8_FINMA</name>
<evidence type="ECO:0000256" key="12">
    <source>
        <dbReference type="SAM" id="Phobius"/>
    </source>
</evidence>
<dbReference type="InterPro" id="IPR003439">
    <property type="entry name" value="ABC_transporter-like_ATP-bd"/>
</dbReference>
<dbReference type="Pfam" id="PF00005">
    <property type="entry name" value="ABC_tran"/>
    <property type="match status" value="1"/>
</dbReference>
<dbReference type="InterPro" id="IPR039421">
    <property type="entry name" value="Type_1_exporter"/>
</dbReference>
<dbReference type="GO" id="GO:0016887">
    <property type="term" value="F:ATP hydrolysis activity"/>
    <property type="evidence" value="ECO:0007669"/>
    <property type="project" value="InterPro"/>
</dbReference>
<keyword evidence="10 12" id="KW-0472">Membrane</keyword>
<dbReference type="EMBL" id="NDYC01000023">
    <property type="protein sequence ID" value="OXZ27237.1"/>
    <property type="molecule type" value="Genomic_DNA"/>
</dbReference>
<reference evidence="17 19" key="3">
    <citation type="submission" date="2017-09" db="EMBL/GenBank/DDBJ databases">
        <title>Bacterial strain isolated from the female urinary microbiota.</title>
        <authorList>
            <person name="Thomas-White K."/>
            <person name="Kumar N."/>
            <person name="Forster S."/>
            <person name="Putonti C."/>
            <person name="Lawley T."/>
            <person name="Wolfe A.J."/>
        </authorList>
    </citation>
    <scope>NUCLEOTIDE SEQUENCE [LARGE SCALE GENOMIC DNA]</scope>
    <source>
        <strain evidence="17 19">UMB0115</strain>
    </source>
</reference>
<feature type="transmembrane region" description="Helical" evidence="12">
    <location>
        <begin position="277"/>
        <end position="295"/>
    </location>
</feature>
<dbReference type="GO" id="GO:0015031">
    <property type="term" value="P:protein transport"/>
    <property type="evidence" value="ECO:0007669"/>
    <property type="project" value="UniProtKB-KW"/>
</dbReference>
<dbReference type="InterPro" id="IPR003593">
    <property type="entry name" value="AAA+_ATPase"/>
</dbReference>
<evidence type="ECO:0000256" key="4">
    <source>
        <dbReference type="ARBA" id="ARBA00022692"/>
    </source>
</evidence>
<feature type="transmembrane region" description="Helical" evidence="12">
    <location>
        <begin position="202"/>
        <end position="219"/>
    </location>
</feature>
<dbReference type="GO" id="GO:0008234">
    <property type="term" value="F:cysteine-type peptidase activity"/>
    <property type="evidence" value="ECO:0007669"/>
    <property type="project" value="UniProtKB-KW"/>
</dbReference>
<dbReference type="PROSITE" id="PS50990">
    <property type="entry name" value="PEPTIDASE_C39"/>
    <property type="match status" value="1"/>
</dbReference>
<dbReference type="GO" id="GO:0034040">
    <property type="term" value="F:ATPase-coupled lipid transmembrane transporter activity"/>
    <property type="evidence" value="ECO:0007669"/>
    <property type="project" value="TreeGrafter"/>
</dbReference>
<dbReference type="Gene3D" id="3.90.70.10">
    <property type="entry name" value="Cysteine proteinases"/>
    <property type="match status" value="1"/>
</dbReference>
<evidence type="ECO:0000313" key="17">
    <source>
        <dbReference type="EMBL" id="PMC60263.1"/>
    </source>
</evidence>
<evidence type="ECO:0000256" key="1">
    <source>
        <dbReference type="ARBA" id="ARBA00004651"/>
    </source>
</evidence>
<dbReference type="PROSITE" id="PS50929">
    <property type="entry name" value="ABC_TM1F"/>
    <property type="match status" value="1"/>
</dbReference>
<dbReference type="Gene3D" id="3.40.50.300">
    <property type="entry name" value="P-loop containing nucleotide triphosphate hydrolases"/>
    <property type="match status" value="1"/>
</dbReference>
<dbReference type="GO" id="GO:0006508">
    <property type="term" value="P:proteolysis"/>
    <property type="evidence" value="ECO:0007669"/>
    <property type="project" value="InterPro"/>
</dbReference>
<evidence type="ECO:0000313" key="19">
    <source>
        <dbReference type="Proteomes" id="UP000235723"/>
    </source>
</evidence>
<feature type="domain" description="Peptidase C39" evidence="15">
    <location>
        <begin position="12"/>
        <end position="133"/>
    </location>
</feature>
<dbReference type="Pfam" id="PF03412">
    <property type="entry name" value="Peptidase_C39"/>
    <property type="match status" value="1"/>
</dbReference>
<keyword evidence="9 12" id="KW-1133">Transmembrane helix</keyword>
<comment type="subcellular location">
    <subcellularLocation>
        <location evidence="1">Cell membrane</location>
        <topology evidence="1">Multi-pass membrane protein</topology>
    </subcellularLocation>
</comment>
<accession>A0A233V4B8</accession>
<dbReference type="SUPFAM" id="SSF90123">
    <property type="entry name" value="ABC transporter transmembrane region"/>
    <property type="match status" value="1"/>
</dbReference>
<keyword evidence="2" id="KW-0813">Transport</keyword>
<dbReference type="GO" id="GO:0140359">
    <property type="term" value="F:ABC-type transporter activity"/>
    <property type="evidence" value="ECO:0007669"/>
    <property type="project" value="InterPro"/>
</dbReference>
<feature type="transmembrane region" description="Helical" evidence="12">
    <location>
        <begin position="301"/>
        <end position="319"/>
    </location>
</feature>
<reference evidence="18" key="2">
    <citation type="submission" date="2017-04" db="EMBL/GenBank/DDBJ databases">
        <title>Finegoldia magna isolated from orthopedic joint implant-associated infections.</title>
        <authorList>
            <person name="Bjorklund S."/>
            <person name="Bruggemann H."/>
            <person name="Jensen A."/>
            <person name="Hellmark B."/>
            <person name="Soderquist B."/>
        </authorList>
    </citation>
    <scope>NUCLEOTIDE SEQUENCE [LARGE SCALE GENOMIC DNA]</scope>
    <source>
        <strain evidence="18">CCUG 54800</strain>
    </source>
</reference>
<keyword evidence="6" id="KW-0645">Protease</keyword>
<evidence type="ECO:0000256" key="3">
    <source>
        <dbReference type="ARBA" id="ARBA00022475"/>
    </source>
</evidence>
<dbReference type="RefSeq" id="WP_094205850.1">
    <property type="nucleotide sequence ID" value="NZ_NDYC01000023.1"/>
</dbReference>
<evidence type="ECO:0000256" key="11">
    <source>
        <dbReference type="ARBA" id="ARBA00043264"/>
    </source>
</evidence>
<dbReference type="GO" id="GO:0005524">
    <property type="term" value="F:ATP binding"/>
    <property type="evidence" value="ECO:0007669"/>
    <property type="project" value="UniProtKB-KW"/>
</dbReference>